<keyword evidence="6" id="KW-1185">Reference proteome</keyword>
<dbReference type="InterPro" id="IPR003593">
    <property type="entry name" value="AAA+_ATPase"/>
</dbReference>
<dbReference type="GO" id="GO:0016887">
    <property type="term" value="F:ATP hydrolysis activity"/>
    <property type="evidence" value="ECO:0007669"/>
    <property type="project" value="InterPro"/>
</dbReference>
<dbReference type="RefSeq" id="WP_111147602.1">
    <property type="nucleotide sequence ID" value="NZ_QKRB01000046.1"/>
</dbReference>
<evidence type="ECO:0000313" key="6">
    <source>
        <dbReference type="Proteomes" id="UP000249522"/>
    </source>
</evidence>
<accession>A0A2W1LKQ5</accession>
<dbReference type="PANTHER" id="PTHR42939">
    <property type="entry name" value="ABC TRANSPORTER ATP-BINDING PROTEIN ALBC-RELATED"/>
    <property type="match status" value="1"/>
</dbReference>
<evidence type="ECO:0000259" key="4">
    <source>
        <dbReference type="PROSITE" id="PS50893"/>
    </source>
</evidence>
<dbReference type="Proteomes" id="UP000249522">
    <property type="component" value="Unassembled WGS sequence"/>
</dbReference>
<dbReference type="Pfam" id="PF00005">
    <property type="entry name" value="ABC_tran"/>
    <property type="match status" value="1"/>
</dbReference>
<feature type="domain" description="ABC transporter" evidence="4">
    <location>
        <begin position="1"/>
        <end position="235"/>
    </location>
</feature>
<evidence type="ECO:0000256" key="1">
    <source>
        <dbReference type="ARBA" id="ARBA00022448"/>
    </source>
</evidence>
<evidence type="ECO:0000256" key="3">
    <source>
        <dbReference type="ARBA" id="ARBA00022840"/>
    </source>
</evidence>
<keyword evidence="1" id="KW-0813">Transport</keyword>
<dbReference type="CDD" id="cd03230">
    <property type="entry name" value="ABC_DR_subfamily_A"/>
    <property type="match status" value="1"/>
</dbReference>
<dbReference type="SMART" id="SM00382">
    <property type="entry name" value="AAA"/>
    <property type="match status" value="1"/>
</dbReference>
<keyword evidence="2" id="KW-0547">Nucleotide-binding</keyword>
<dbReference type="EMBL" id="QKRB01000046">
    <property type="protein sequence ID" value="PZD95054.1"/>
    <property type="molecule type" value="Genomic_DNA"/>
</dbReference>
<proteinExistence type="predicted"/>
<gene>
    <name evidence="5" type="ORF">DNH61_15575</name>
</gene>
<dbReference type="InterPro" id="IPR027417">
    <property type="entry name" value="P-loop_NTPase"/>
</dbReference>
<dbReference type="OrthoDB" id="2960217at2"/>
<dbReference type="PROSITE" id="PS50893">
    <property type="entry name" value="ABC_TRANSPORTER_2"/>
    <property type="match status" value="1"/>
</dbReference>
<evidence type="ECO:0000256" key="2">
    <source>
        <dbReference type="ARBA" id="ARBA00022741"/>
    </source>
</evidence>
<dbReference type="AlphaFoldDB" id="A0A2W1LKQ5"/>
<dbReference type="PROSITE" id="PS00211">
    <property type="entry name" value="ABC_TRANSPORTER_1"/>
    <property type="match status" value="1"/>
</dbReference>
<reference evidence="5 6" key="1">
    <citation type="submission" date="2018-06" db="EMBL/GenBank/DDBJ databases">
        <title>Paenibacillus imtechensis sp. nov.</title>
        <authorList>
            <person name="Pinnaka A.K."/>
            <person name="Singh H."/>
            <person name="Kaur M."/>
        </authorList>
    </citation>
    <scope>NUCLEOTIDE SEQUENCE [LARGE SCALE GENOMIC DNA]</scope>
    <source>
        <strain evidence="5 6">SMB1</strain>
    </source>
</reference>
<organism evidence="5 6">
    <name type="scientific">Paenibacillus sambharensis</name>
    <dbReference type="NCBI Taxonomy" id="1803190"/>
    <lineage>
        <taxon>Bacteria</taxon>
        <taxon>Bacillati</taxon>
        <taxon>Bacillota</taxon>
        <taxon>Bacilli</taxon>
        <taxon>Bacillales</taxon>
        <taxon>Paenibacillaceae</taxon>
        <taxon>Paenibacillus</taxon>
    </lineage>
</organism>
<dbReference type="InterPro" id="IPR003439">
    <property type="entry name" value="ABC_transporter-like_ATP-bd"/>
</dbReference>
<dbReference type="Gene3D" id="3.40.50.300">
    <property type="entry name" value="P-loop containing nucleotide triphosphate hydrolases"/>
    <property type="match status" value="1"/>
</dbReference>
<dbReference type="InterPro" id="IPR051782">
    <property type="entry name" value="ABC_Transporter_VariousFunc"/>
</dbReference>
<dbReference type="GO" id="GO:0005524">
    <property type="term" value="F:ATP binding"/>
    <property type="evidence" value="ECO:0007669"/>
    <property type="project" value="UniProtKB-KW"/>
</dbReference>
<protein>
    <submittedName>
        <fullName evidence="5">ABC transporter ATP-binding protein</fullName>
    </submittedName>
</protein>
<comment type="caution">
    <text evidence="5">The sequence shown here is derived from an EMBL/GenBank/DDBJ whole genome shotgun (WGS) entry which is preliminary data.</text>
</comment>
<dbReference type="SUPFAM" id="SSF52540">
    <property type="entry name" value="P-loop containing nucleoside triphosphate hydrolases"/>
    <property type="match status" value="1"/>
</dbReference>
<evidence type="ECO:0000313" key="5">
    <source>
        <dbReference type="EMBL" id="PZD95054.1"/>
    </source>
</evidence>
<name>A0A2W1LKQ5_9BACL</name>
<dbReference type="InterPro" id="IPR017871">
    <property type="entry name" value="ABC_transporter-like_CS"/>
</dbReference>
<keyword evidence="3 5" id="KW-0067">ATP-binding</keyword>
<sequence>MTDTAVRLSGVKLKRPHFQLGPIDLEVPRGCVTAIVGPNGSGKSTTFRMILDVTKPDEGEIELLGERVEPGSSSDTALRQRIGYLQEESLSHERGFRASEKAGFVSQWYSGWDVNRYQELLRIFEIDPSMKLGKMSKGMRRKFDLAVVLAHNPELLILDEPSSGLDPLAWKQMIELLHRYMDDGDRTILLSTHIIEEVKRLADYIVFLVQGRVLGVYEKDELLSSWLGYFFSEQELAARADIRIEAMPGKQSLERMTGMVKITTDKAVEAEEWLRQHGITAAGKQALELDDILELLVDRQRLLTRHS</sequence>
<dbReference type="PANTHER" id="PTHR42939:SF3">
    <property type="entry name" value="ABC TRANSPORTER ATP-BINDING COMPONENT"/>
    <property type="match status" value="1"/>
</dbReference>